<name>A0A4D6EGD2_9VIRU</name>
<evidence type="ECO:0000256" key="1">
    <source>
        <dbReference type="SAM" id="MobiDB-lite"/>
    </source>
</evidence>
<evidence type="ECO:0000313" key="3">
    <source>
        <dbReference type="Proteomes" id="UP001237152"/>
    </source>
</evidence>
<accession>A0A4D6EGD2</accession>
<proteinExistence type="predicted"/>
<organism evidence="2 3">
    <name type="scientific">Pandoravirus celtis</name>
    <dbReference type="NCBI Taxonomy" id="2568002"/>
    <lineage>
        <taxon>Viruses</taxon>
        <taxon>Pandoravirus</taxon>
    </lineage>
</organism>
<sequence>MRRSPLYRRPLLSGVPRSPARPAQPEEPTIARIVADALVDYMSRADAIPAWVLAADGSVPAPTQTDCDALYGALGLSGAITATLSAAERQSLWSRATFLRRVGEILGHFEFVDAAGRTVSGPGDPDVRAARFVPADADTITATLIARWPDAFANAADPYSEALAWARRLWRCAASPLTQQPGEEFRAALVAAEAQVSSERSALNRYAADVGRVRLVTAANEALFLQQSPRVAAGPDAPPLQYYLQEINGDGACFYRSIASALVQRLTGINLGRGATFSRDVQSGVNNAWATEDYSGLVRVGGPPNDALALLLNGVAKWVKFYVYLVMCSDDIPPGAVTYVGGVSGMARIRPITSIDEMVAPDAAQRIMGESARGGDGGSGDDDDDDDEVTVVIYRPPTLDLVVRYVVWLYEALATTMVGGRQTLSWADVRPYALPLLAVPWDAAGPQRVLPADKTILFHDCQEAATVGVDLALMLQDSSAEYVAALAAGSDVDAAYRAYCNVMRQSVRWGGAAEAYAFASILLPDAGSPALGSVRGVVIFNYIDPAQATALVPQAVPSRPAIDPATGLPVRRDYRADCLAVLYVGSHYVALHGVRQSSDGTIAPYVASLPPDALNAFVTADGTQPAPPPRIEPRATALTQALPPRRGGIALSPQTFLPSSPLRAGGASRVPSPLRTPVTRRPASPLRPVQPYSPIVGQGVQRAATTSPRPTLPWARGPARSPLALQSAAAQSALRRQQFQEAAALLTALVDEIVATDLPVEALRDSVELREQLRAIGQASELPRDVIDAVWAAFGRGAG</sequence>
<gene>
    <name evidence="2" type="ORF">pclt_cds_302</name>
</gene>
<reference evidence="2" key="1">
    <citation type="journal article" date="2019" name="Front. Microbiol.">
        <title>Pandoravirus Celtis Illustrates the Microevolution Processes at Work in the Giant Pandoraviridae Genomes.</title>
        <authorList>
            <person name="Legendre M."/>
            <person name="Alempic J.M."/>
            <person name="Philippe N."/>
            <person name="Lartigue A."/>
            <person name="Jeudy S."/>
            <person name="Poirot O."/>
            <person name="Ta N.T."/>
            <person name="Nin S."/>
            <person name="Coute Y."/>
            <person name="Abergel C."/>
            <person name="Claverie J.M."/>
        </authorList>
    </citation>
    <scope>NUCLEOTIDE SEQUENCE</scope>
</reference>
<feature type="region of interest" description="Disordered" evidence="1">
    <location>
        <begin position="660"/>
        <end position="693"/>
    </location>
</feature>
<protein>
    <submittedName>
        <fullName evidence="2">Atrophin-1 superfamily incomplete domain containing protein</fullName>
    </submittedName>
</protein>
<feature type="region of interest" description="Disordered" evidence="1">
    <location>
        <begin position="1"/>
        <end position="27"/>
    </location>
</feature>
<evidence type="ECO:0000313" key="2">
    <source>
        <dbReference type="EMBL" id="QBZ80900.1"/>
    </source>
</evidence>
<dbReference type="Proteomes" id="UP001237152">
    <property type="component" value="Segment"/>
</dbReference>
<dbReference type="EMBL" id="MK174290">
    <property type="protein sequence ID" value="QBZ80900.1"/>
    <property type="molecule type" value="Genomic_DNA"/>
</dbReference>